<keyword evidence="3" id="KW-1185">Reference proteome</keyword>
<feature type="region of interest" description="Disordered" evidence="1">
    <location>
        <begin position="1"/>
        <end position="35"/>
    </location>
</feature>
<dbReference type="GeneID" id="59329379"/>
<gene>
    <name evidence="2" type="ORF">HO133_000961</name>
</gene>
<proteinExistence type="predicted"/>
<dbReference type="Proteomes" id="UP000593566">
    <property type="component" value="Unassembled WGS sequence"/>
</dbReference>
<comment type="caution">
    <text evidence="2">The sequence shown here is derived from an EMBL/GenBank/DDBJ whole genome shotgun (WGS) entry which is preliminary data.</text>
</comment>
<organism evidence="2 3">
    <name type="scientific">Letharia lupina</name>
    <dbReference type="NCBI Taxonomy" id="560253"/>
    <lineage>
        <taxon>Eukaryota</taxon>
        <taxon>Fungi</taxon>
        <taxon>Dikarya</taxon>
        <taxon>Ascomycota</taxon>
        <taxon>Pezizomycotina</taxon>
        <taxon>Lecanoromycetes</taxon>
        <taxon>OSLEUM clade</taxon>
        <taxon>Lecanoromycetidae</taxon>
        <taxon>Lecanorales</taxon>
        <taxon>Lecanorineae</taxon>
        <taxon>Parmeliaceae</taxon>
        <taxon>Letharia</taxon>
    </lineage>
</organism>
<reference evidence="2 3" key="1">
    <citation type="journal article" date="2020" name="Genomics">
        <title>Complete, high-quality genomes from long-read metagenomic sequencing of two wolf lichen thalli reveals enigmatic genome architecture.</title>
        <authorList>
            <person name="McKenzie S.K."/>
            <person name="Walston R.F."/>
            <person name="Allen J.L."/>
        </authorList>
    </citation>
    <scope>NUCLEOTIDE SEQUENCE [LARGE SCALE GENOMIC DNA]</scope>
    <source>
        <strain evidence="2">WasteWater1</strain>
    </source>
</reference>
<dbReference type="RefSeq" id="XP_037152256.1">
    <property type="nucleotide sequence ID" value="XM_037291894.1"/>
</dbReference>
<protein>
    <submittedName>
        <fullName evidence="2">Uncharacterized protein</fullName>
    </submittedName>
</protein>
<evidence type="ECO:0000313" key="2">
    <source>
        <dbReference type="EMBL" id="KAF6222910.1"/>
    </source>
</evidence>
<name>A0A8H6CGG2_9LECA</name>
<evidence type="ECO:0000313" key="3">
    <source>
        <dbReference type="Proteomes" id="UP000593566"/>
    </source>
</evidence>
<dbReference type="EMBL" id="JACCJB010000011">
    <property type="protein sequence ID" value="KAF6222910.1"/>
    <property type="molecule type" value="Genomic_DNA"/>
</dbReference>
<evidence type="ECO:0000256" key="1">
    <source>
        <dbReference type="SAM" id="MobiDB-lite"/>
    </source>
</evidence>
<sequence>MDSAYSEAGHGPGPRTRQRRKLDSVLPSLGSGSKKRKLIVPKKDQDSINMLAGYVSELKDMLHGLGIEDNNDVFVTADEATVTNADIYTVASPNGKWLPDSILRFVTQHFHSQFDPKGDYISLICPAECQWISFVEFFVRDR</sequence>
<dbReference type="AlphaFoldDB" id="A0A8H6CGG2"/>
<accession>A0A8H6CGG2</accession>